<dbReference type="InterPro" id="IPR043679">
    <property type="entry name" value="Deoxyribose1P_isomerase_DrdI"/>
</dbReference>
<dbReference type="NCBIfam" id="NF004326">
    <property type="entry name" value="PRK05720.1"/>
    <property type="match status" value="1"/>
</dbReference>
<evidence type="ECO:0000256" key="1">
    <source>
        <dbReference type="ARBA" id="ARBA00009117"/>
    </source>
</evidence>
<comment type="similarity">
    <text evidence="4">Belongs to the EIF-2B alpha/beta/delta subunits family. DrdI subfamily.</text>
</comment>
<dbReference type="GO" id="GO:0019323">
    <property type="term" value="P:pentose catabolic process"/>
    <property type="evidence" value="ECO:0007669"/>
    <property type="project" value="UniProtKB-UniRule"/>
</dbReference>
<gene>
    <name evidence="4" type="primary">drdI</name>
    <name evidence="5" type="ordered locus">Dacet_2111</name>
</gene>
<dbReference type="Proteomes" id="UP000002012">
    <property type="component" value="Chromosome"/>
</dbReference>
<feature type="site" description="Transition state stabilizer" evidence="4">
    <location>
        <position position="197"/>
    </location>
</feature>
<dbReference type="RefSeq" id="WP_013011376.1">
    <property type="nucleotide sequence ID" value="NC_013943.1"/>
</dbReference>
<dbReference type="PANTHER" id="PTHR43475:SF1">
    <property type="entry name" value="METHYLTHIORIBOSE-1-PHOSPHATE ISOMERASE"/>
    <property type="match status" value="1"/>
</dbReference>
<dbReference type="FunFam" id="3.40.50.10470:FF:000006">
    <property type="entry name" value="Methylthioribose-1-phosphate isomerase"/>
    <property type="match status" value="1"/>
</dbReference>
<evidence type="ECO:0000256" key="3">
    <source>
        <dbReference type="ARBA" id="ARBA00023277"/>
    </source>
</evidence>
<dbReference type="NCBIfam" id="TIGR00524">
    <property type="entry name" value="eIF-2B_rel"/>
    <property type="match status" value="1"/>
</dbReference>
<dbReference type="GO" id="GO:0046523">
    <property type="term" value="F:S-methyl-5-thioribose-1-phosphate isomerase activity"/>
    <property type="evidence" value="ECO:0007669"/>
    <property type="project" value="InterPro"/>
</dbReference>
<dbReference type="InterPro" id="IPR027363">
    <property type="entry name" value="M1Pi_N"/>
</dbReference>
<proteinExistence type="inferred from homology"/>
<dbReference type="PANTHER" id="PTHR43475">
    <property type="entry name" value="METHYLTHIORIBOSE-1-PHOSPHATE ISOMERASE"/>
    <property type="match status" value="1"/>
</dbReference>
<dbReference type="FunFam" id="1.20.120.420:FF:000003">
    <property type="entry name" value="Methylthioribose-1-phosphate isomerase"/>
    <property type="match status" value="1"/>
</dbReference>
<dbReference type="eggNOG" id="COG0182">
    <property type="taxonomic scope" value="Bacteria"/>
</dbReference>
<dbReference type="Gene3D" id="3.40.50.10470">
    <property type="entry name" value="Translation initiation factor eif-2b, domain 2"/>
    <property type="match status" value="1"/>
</dbReference>
<sequence length="386" mass="42157">MIKKDYSNYDFMPVRGTEPASFTDNEIIKEQLVQNNAKGSLLPKTIEFIDGELYLLDQTQLPVKTVIEKQISIEQVWDSIKVLKVRGAPAIGIAGAYGLLYGVKDMQNVPADKFLTVLKEKADYLNSSRPTAVNLSWALKRMVQKAESRKELTSTQLYKVLVDEAVLIHEEDKHLCKSIGLNGAPLIKEGYGVLTHCNAGALATSELGTATAPMYTAHAAGVNFKVYADETRPLLQGARLTSWELQKSGLDVTLLCDNMAAHIMSQGLIDMVIVGTDRVAANGDVANKIGTMGVAILAKHFGIPFYVACPSSTVDMETPTGREIVIEEREADEVCNFGARRTAPEGMKVRNPAFDVTPNEFVTGIITEIGILKAPYSESLAKAYKI</sequence>
<dbReference type="HOGENOM" id="CLU_016218_1_2_0"/>
<evidence type="ECO:0000256" key="4">
    <source>
        <dbReference type="HAMAP-Rule" id="MF_02229"/>
    </source>
</evidence>
<keyword evidence="5" id="KW-0396">Initiation factor</keyword>
<dbReference type="HAMAP" id="MF_02229">
    <property type="entry name" value="Deoxyribose1P_isomerase"/>
    <property type="match status" value="1"/>
</dbReference>
<comment type="similarity">
    <text evidence="1">Belongs to the eIF-2B alpha/beta/delta subunits family. MtnA subfamily.</text>
</comment>
<dbReference type="GO" id="GO:0019509">
    <property type="term" value="P:L-methionine salvage from methylthioadenosine"/>
    <property type="evidence" value="ECO:0007669"/>
    <property type="project" value="TreeGrafter"/>
</dbReference>
<dbReference type="GO" id="GO:0003743">
    <property type="term" value="F:translation initiation factor activity"/>
    <property type="evidence" value="ECO:0007669"/>
    <property type="project" value="UniProtKB-KW"/>
</dbReference>
<protein>
    <recommendedName>
        <fullName evidence="4">5-deoxyribose 1-phosphate isomerase</fullName>
        <ecNumber evidence="4">5.3.1.-</ecNumber>
    </recommendedName>
</protein>
<comment type="pathway">
    <text evidence="4">Carbohydrate degradation.</text>
</comment>
<feature type="active site" description="Proton donor" evidence="4">
    <location>
        <position position="277"/>
    </location>
</feature>
<dbReference type="AlphaFoldDB" id="D4H282"/>
<dbReference type="InterPro" id="IPR037171">
    <property type="entry name" value="NagB/RpiA_transferase-like"/>
</dbReference>
<accession>D4H282</accession>
<dbReference type="HAMAP" id="MF_01678">
    <property type="entry name" value="Salvage_MtnA"/>
    <property type="match status" value="1"/>
</dbReference>
<dbReference type="KEGG" id="dap:Dacet_2111"/>
<comment type="catalytic activity">
    <reaction evidence="4">
        <text>5-deoxy-alpha-D-ribose 1-phosphate = 5-deoxy-D-ribulose 1-phosphate</text>
        <dbReference type="Rhea" id="RHEA:61296"/>
        <dbReference type="ChEBI" id="CHEBI:58749"/>
        <dbReference type="ChEBI" id="CHEBI:144504"/>
    </reaction>
</comment>
<feature type="binding site" evidence="4">
    <location>
        <position position="236"/>
    </location>
    <ligand>
        <name>substrate</name>
    </ligand>
</feature>
<dbReference type="PaxDb" id="522772-Dacet_2111"/>
<dbReference type="EC" id="5.3.1.-" evidence="4"/>
<dbReference type="EMBL" id="CP001968">
    <property type="protein sequence ID" value="ADD68873.1"/>
    <property type="molecule type" value="Genomic_DNA"/>
</dbReference>
<reference evidence="5 6" key="1">
    <citation type="journal article" date="2010" name="Stand. Genomic Sci.">
        <title>Complete genome sequence of Denitrovibrio acetiphilus type strain (N2460).</title>
        <authorList>
            <person name="Kiss H."/>
            <person name="Lang E."/>
            <person name="Lapidus A."/>
            <person name="Copeland A."/>
            <person name="Nolan M."/>
            <person name="Glavina Del Rio T."/>
            <person name="Chen F."/>
            <person name="Lucas S."/>
            <person name="Tice H."/>
            <person name="Cheng J.F."/>
            <person name="Han C."/>
            <person name="Goodwin L."/>
            <person name="Pitluck S."/>
            <person name="Liolios K."/>
            <person name="Pati A."/>
            <person name="Ivanova N."/>
            <person name="Mavromatis K."/>
            <person name="Chen A."/>
            <person name="Palaniappan K."/>
            <person name="Land M."/>
            <person name="Hauser L."/>
            <person name="Chang Y.J."/>
            <person name="Jeffries C.D."/>
            <person name="Detter J.C."/>
            <person name="Brettin T."/>
            <person name="Spring S."/>
            <person name="Rohde M."/>
            <person name="Goker M."/>
            <person name="Woyke T."/>
            <person name="Bristow J."/>
            <person name="Eisen J.A."/>
            <person name="Markowitz V."/>
            <person name="Hugenholtz P."/>
            <person name="Kyrpides N.C."/>
            <person name="Klenk H.P."/>
        </authorList>
    </citation>
    <scope>NUCLEOTIDE SEQUENCE [LARGE SCALE GENOMIC DNA]</scope>
    <source>
        <strain evidence="6">DSM 12809 / NBRC 114555 / N2460</strain>
    </source>
</reference>
<dbReference type="InterPro" id="IPR005251">
    <property type="entry name" value="IF-M1Pi"/>
</dbReference>
<dbReference type="InterPro" id="IPR042529">
    <property type="entry name" value="IF_2B-like_C"/>
</dbReference>
<keyword evidence="6" id="KW-1185">Reference proteome</keyword>
<name>D4H282_DENA2</name>
<dbReference type="NCBIfam" id="TIGR00512">
    <property type="entry name" value="salvage_mtnA"/>
    <property type="match status" value="1"/>
</dbReference>
<dbReference type="Gene3D" id="1.20.120.420">
    <property type="entry name" value="translation initiation factor eif-2b, domain 1"/>
    <property type="match status" value="1"/>
</dbReference>
<comment type="function">
    <text evidence="4">Catalyzes the isomerization of 5-deoxy-alpha-D-ribose 1-phosphate to 5-deoxy-D-ribulose 1-phosphate, as part of a 5-deoxyribose salvage pathway that recycles this toxic radical SAM enzyme by-product to mainstream metabolites.</text>
</comment>
<keyword evidence="5" id="KW-0648">Protein biosynthesis</keyword>
<evidence type="ECO:0000256" key="2">
    <source>
        <dbReference type="ARBA" id="ARBA00023235"/>
    </source>
</evidence>
<dbReference type="InterPro" id="IPR000649">
    <property type="entry name" value="IF-2B-related"/>
</dbReference>
<dbReference type="STRING" id="522772.Dacet_2111"/>
<keyword evidence="2 4" id="KW-0413">Isomerase</keyword>
<feature type="binding site" evidence="4">
    <location>
        <begin position="287"/>
        <end position="288"/>
    </location>
    <ligand>
        <name>substrate</name>
    </ligand>
</feature>
<dbReference type="InParanoid" id="D4H282"/>
<dbReference type="SUPFAM" id="SSF100950">
    <property type="entry name" value="NagB/RpiA/CoA transferase-like"/>
    <property type="match status" value="1"/>
</dbReference>
<dbReference type="Pfam" id="PF01008">
    <property type="entry name" value="IF-2B"/>
    <property type="match status" value="1"/>
</dbReference>
<feature type="binding site" evidence="4">
    <location>
        <position position="129"/>
    </location>
    <ligand>
        <name>substrate</name>
    </ligand>
</feature>
<evidence type="ECO:0000313" key="6">
    <source>
        <dbReference type="Proteomes" id="UP000002012"/>
    </source>
</evidence>
<dbReference type="InterPro" id="IPR011559">
    <property type="entry name" value="Initiation_fac_2B_a/b/d"/>
</dbReference>
<keyword evidence="3 4" id="KW-0119">Carbohydrate metabolism</keyword>
<evidence type="ECO:0000313" key="5">
    <source>
        <dbReference type="EMBL" id="ADD68873.1"/>
    </source>
</evidence>
<feature type="binding site" evidence="4">
    <location>
        <begin position="86"/>
        <end position="88"/>
    </location>
    <ligand>
        <name>substrate</name>
    </ligand>
</feature>
<organism evidence="5 6">
    <name type="scientific">Denitrovibrio acetiphilus (strain DSM 12809 / NBRC 114555 / N2460)</name>
    <dbReference type="NCBI Taxonomy" id="522772"/>
    <lineage>
        <taxon>Bacteria</taxon>
        <taxon>Pseudomonadati</taxon>
        <taxon>Deferribacterota</taxon>
        <taxon>Deferribacteres</taxon>
        <taxon>Deferribacterales</taxon>
        <taxon>Geovibrionaceae</taxon>
        <taxon>Denitrovibrio</taxon>
    </lineage>
</organism>